<gene>
    <name evidence="9" type="primary">LOC114447647</name>
</gene>
<dbReference type="SMART" id="SM00409">
    <property type="entry name" value="IG"/>
    <property type="match status" value="4"/>
</dbReference>
<dbReference type="GO" id="GO:0005886">
    <property type="term" value="C:plasma membrane"/>
    <property type="evidence" value="ECO:0007669"/>
    <property type="project" value="TreeGrafter"/>
</dbReference>
<dbReference type="Proteomes" id="UP000515145">
    <property type="component" value="Chromosome 15"/>
</dbReference>
<feature type="domain" description="Ig-like" evidence="7">
    <location>
        <begin position="567"/>
        <end position="667"/>
    </location>
</feature>
<proteinExistence type="predicted"/>
<keyword evidence="8" id="KW-1185">Reference proteome</keyword>
<evidence type="ECO:0000256" key="3">
    <source>
        <dbReference type="ARBA" id="ARBA00023136"/>
    </source>
</evidence>
<evidence type="ECO:0000256" key="4">
    <source>
        <dbReference type="SAM" id="MobiDB-lite"/>
    </source>
</evidence>
<keyword evidence="5" id="KW-1133">Transmembrane helix</keyword>
<feature type="signal peptide" evidence="6">
    <location>
        <begin position="1"/>
        <end position="19"/>
    </location>
</feature>
<dbReference type="Gene3D" id="2.60.40.10">
    <property type="entry name" value="Immunoglobulins"/>
    <property type="match status" value="4"/>
</dbReference>
<evidence type="ECO:0000259" key="7">
    <source>
        <dbReference type="PROSITE" id="PS50835"/>
    </source>
</evidence>
<evidence type="ECO:0000313" key="8">
    <source>
        <dbReference type="Proteomes" id="UP000515145"/>
    </source>
</evidence>
<dbReference type="InterPro" id="IPR007110">
    <property type="entry name" value="Ig-like_dom"/>
</dbReference>
<feature type="transmembrane region" description="Helical" evidence="5">
    <location>
        <begin position="382"/>
        <end position="400"/>
    </location>
</feature>
<feature type="transmembrane region" description="Helical" evidence="5">
    <location>
        <begin position="272"/>
        <end position="293"/>
    </location>
</feature>
<keyword evidence="3 5" id="KW-0472">Membrane</keyword>
<organism evidence="8 9">
    <name type="scientific">Parambassis ranga</name>
    <name type="common">Indian glassy fish</name>
    <dbReference type="NCBI Taxonomy" id="210632"/>
    <lineage>
        <taxon>Eukaryota</taxon>
        <taxon>Metazoa</taxon>
        <taxon>Chordata</taxon>
        <taxon>Craniata</taxon>
        <taxon>Vertebrata</taxon>
        <taxon>Euteleostomi</taxon>
        <taxon>Actinopterygii</taxon>
        <taxon>Neopterygii</taxon>
        <taxon>Teleostei</taxon>
        <taxon>Neoteleostei</taxon>
        <taxon>Acanthomorphata</taxon>
        <taxon>Ovalentaria</taxon>
        <taxon>Ambassidae</taxon>
        <taxon>Parambassis</taxon>
    </lineage>
</organism>
<dbReference type="Pfam" id="PF07686">
    <property type="entry name" value="V-set"/>
    <property type="match status" value="2"/>
</dbReference>
<sequence length="798" mass="88899">MTFSYLIPLFLTGLVGLYCQITTVTEMSVKKGESISIPCFYPPLYKDNVKYLCRGKLWFLCKKEITTDQTNVRSGRFSISDDPSQSVFTVAIDDLTDKDQHFWCAVKMKYEYDVKQPFKLSVTNGVPTLYVGHQEIAGFEGGSVTAICHYNYAAELKWCKPGSSCVMDGGGWIDGTPVRINTSVPNVFNVTMSELRTENGGWYWCANEHLQMPVHVTVYHPTSATTWTLSTAHQPSSLLTSPEPLTAEPTNSTINETGGKDLQDEHKSSAKVMILIAVLVSQLFIIPAAFFGWRMVKRNKAEPVVCDTTPVPPTPDPDVFYATIVHNKEDSAQIKQENIPTESVIYSSLVIKDGIRSKRSSCGGSISAAPPSWITKQKSCDIVLICISNYMFSLPVMYSLCKENTFSILMFMVNYMPLRGRMNTFPVRIAYSRQSGSGESELLCSSFVTSFYTMAVHVSILLFLAALTGSHSVTTVTKVSVKAGDSISIPCLYEQKYIDHVKYLCEGSTWGGCTYAIKTNNRIRSEKFFISDDKSRTTFTVTIKQLRTTDTHFWCIVEIYGIDDGVPFYLDVTTGRRSLYVDHQEMSGFKGENITINCNNTLEGGESKWCRLGVSCATKSPASISGTRVTISESHNAFTVTMSKLKLEDSGWYYCHKSDFQMPVHITVTERPATTTARNNIEDSTITSIRDGSGSGPVDLKIFIIPLSLLLLVVTVAFLVWVMLRRKQTKAESSDTAKVEEEVVYSNVGFIKSPQGSHAEREMDVTYSSVVSIRQQTVKREEAKDAEVTYSTLAQQNM</sequence>
<dbReference type="GeneID" id="114447647"/>
<feature type="chain" id="PRO_5027700946" evidence="6">
    <location>
        <begin position="20"/>
        <end position="798"/>
    </location>
</feature>
<dbReference type="SUPFAM" id="SSF48726">
    <property type="entry name" value="Immunoglobulin"/>
    <property type="match status" value="4"/>
</dbReference>
<dbReference type="GO" id="GO:0004888">
    <property type="term" value="F:transmembrane signaling receptor activity"/>
    <property type="evidence" value="ECO:0007669"/>
    <property type="project" value="TreeGrafter"/>
</dbReference>
<evidence type="ECO:0000256" key="2">
    <source>
        <dbReference type="ARBA" id="ARBA00022692"/>
    </source>
</evidence>
<dbReference type="AlphaFoldDB" id="A0A6P7JSK9"/>
<dbReference type="InParanoid" id="A0A6P7JSK9"/>
<dbReference type="InterPro" id="IPR013106">
    <property type="entry name" value="Ig_V-set"/>
</dbReference>
<dbReference type="InterPro" id="IPR050671">
    <property type="entry name" value="CD300_family_receptors"/>
</dbReference>
<dbReference type="RefSeq" id="XP_028279837.1">
    <property type="nucleotide sequence ID" value="XM_028424036.1"/>
</dbReference>
<comment type="subcellular location">
    <subcellularLocation>
        <location evidence="1">Membrane</location>
    </subcellularLocation>
</comment>
<dbReference type="InterPro" id="IPR036179">
    <property type="entry name" value="Ig-like_dom_sf"/>
</dbReference>
<evidence type="ECO:0000256" key="5">
    <source>
        <dbReference type="SAM" id="Phobius"/>
    </source>
</evidence>
<protein>
    <submittedName>
        <fullName evidence="9">Uncharacterized protein LOC114447647</fullName>
    </submittedName>
</protein>
<accession>A0A6P7JSK9</accession>
<name>A0A6P7JSK9_9TELE</name>
<reference evidence="9" key="1">
    <citation type="submission" date="2025-08" db="UniProtKB">
        <authorList>
            <consortium name="RefSeq"/>
        </authorList>
    </citation>
    <scope>IDENTIFICATION</scope>
</reference>
<keyword evidence="6" id="KW-0732">Signal</keyword>
<evidence type="ECO:0000256" key="1">
    <source>
        <dbReference type="ARBA" id="ARBA00004370"/>
    </source>
</evidence>
<dbReference type="PANTHER" id="PTHR11860">
    <property type="entry name" value="POLYMERIC-IMMUNOGLOBULIN RECEPTOR"/>
    <property type="match status" value="1"/>
</dbReference>
<dbReference type="InterPro" id="IPR013783">
    <property type="entry name" value="Ig-like_fold"/>
</dbReference>
<keyword evidence="2 5" id="KW-0812">Transmembrane</keyword>
<dbReference type="PANTHER" id="PTHR11860:SF118">
    <property type="entry name" value="CMRF35-LIKE MOLECULE 3-RELATED"/>
    <property type="match status" value="1"/>
</dbReference>
<feature type="transmembrane region" description="Helical" evidence="5">
    <location>
        <begin position="703"/>
        <end position="724"/>
    </location>
</feature>
<evidence type="ECO:0000256" key="6">
    <source>
        <dbReference type="SAM" id="SignalP"/>
    </source>
</evidence>
<evidence type="ECO:0000313" key="9">
    <source>
        <dbReference type="RefSeq" id="XP_028279837.1"/>
    </source>
</evidence>
<feature type="region of interest" description="Disordered" evidence="4">
    <location>
        <begin position="236"/>
        <end position="260"/>
    </location>
</feature>
<dbReference type="PROSITE" id="PS50835">
    <property type="entry name" value="IG_LIKE"/>
    <property type="match status" value="1"/>
</dbReference>
<dbReference type="OrthoDB" id="8920197at2759"/>
<dbReference type="InterPro" id="IPR003599">
    <property type="entry name" value="Ig_sub"/>
</dbReference>